<reference evidence="5 6" key="1">
    <citation type="journal article" date="2014" name="Genome Announc.">
        <title>Draft genome sequences of eight enterohepatic helicobacter species isolated from both laboratory and wild rodents.</title>
        <authorList>
            <person name="Sheh A."/>
            <person name="Shen Z."/>
            <person name="Fox J.G."/>
        </authorList>
    </citation>
    <scope>NUCLEOTIDE SEQUENCE [LARGE SCALE GENOMIC DNA]</scope>
    <source>
        <strain evidence="5 6">ST1</strain>
    </source>
</reference>
<sequence length="499" mass="57852">MRAIILAAGKGTRLTPMTLNKPKPLLEIRGWGKTILENMIYYLRKCGVDDLIVVNGYKHEMFKPLASKLGFKQIVVDDYETKNSQASLKAAADYIEKGTFVLNGDLYIQRDFSNCIKHDVSQFISQKIPKNTSGWAYITDENFKIIDIDTNATSGYGDGIAFFDNQNDIKILKDELAKCKDNEYWEHIIVRSLDKINIYSFEYDDVYVEIDSFYDALYHKLLTPEEIAIQCSDDGIALRLESMTNVNYKINFLGEQKVIRIPGKGTEQTIDRQAEKNILSLINNLNIAPKSEFYSSDIKMTNYLHGFRNANLDDLNNLLFLELLISNIKKLHSIKLEQHRDFKPILMIDEIRNYERLVNFSITTKAEHKFVLDMARKLDNGKFVLCHRDLLPSNILYNGSEIKLIDFEYAGFSSPIWELGNLSAELKLNDFQILKILELYNKDMTESQTLSFNDIIIGQMLSNYVWALWGWVYDYINHARDYLSRFHKNLLFLESKNLM</sequence>
<keyword evidence="1 4" id="KW-0808">Transferase</keyword>
<dbReference type="PANTHER" id="PTHR43584:SF5">
    <property type="entry name" value="PROTEIN LICC"/>
    <property type="match status" value="1"/>
</dbReference>
<organism evidence="4 7">
    <name type="scientific">Helicobacter muridarum</name>
    <dbReference type="NCBI Taxonomy" id="216"/>
    <lineage>
        <taxon>Bacteria</taxon>
        <taxon>Pseudomonadati</taxon>
        <taxon>Campylobacterota</taxon>
        <taxon>Epsilonproteobacteria</taxon>
        <taxon>Campylobacterales</taxon>
        <taxon>Helicobacteraceae</taxon>
        <taxon>Helicobacter</taxon>
    </lineage>
</organism>
<protein>
    <submittedName>
        <fullName evidence="4">Sugar nucleotidyltransferase</fullName>
        <ecNumber evidence="4">2.7.7.33</ecNumber>
        <ecNumber evidence="4">2.7.7.37</ecNumber>
    </submittedName>
</protein>
<gene>
    <name evidence="4" type="primary">rfbF</name>
    <name evidence="5" type="ORF">LS73_003460</name>
    <name evidence="4" type="ORF">NCTC12714_01563</name>
</gene>
<dbReference type="RefSeq" id="WP_034556836.1">
    <property type="nucleotide sequence ID" value="NZ_FZML01000035.1"/>
</dbReference>
<dbReference type="InterPro" id="IPR050065">
    <property type="entry name" value="GlmU-like"/>
</dbReference>
<dbReference type="OrthoDB" id="9788272at2"/>
<dbReference type="EMBL" id="JRPD02000004">
    <property type="protein sequence ID" value="TLE00963.1"/>
    <property type="molecule type" value="Genomic_DNA"/>
</dbReference>
<evidence type="ECO:0000259" key="3">
    <source>
        <dbReference type="Pfam" id="PF00483"/>
    </source>
</evidence>
<dbReference type="Gene3D" id="3.90.550.10">
    <property type="entry name" value="Spore Coat Polysaccharide Biosynthesis Protein SpsA, Chain A"/>
    <property type="match status" value="1"/>
</dbReference>
<dbReference type="GO" id="GO:0047347">
    <property type="term" value="F:aldose-1-phosphate nucleotidyltransferase activity"/>
    <property type="evidence" value="ECO:0007669"/>
    <property type="project" value="UniProtKB-EC"/>
</dbReference>
<reference evidence="4 7" key="2">
    <citation type="submission" date="2018-06" db="EMBL/GenBank/DDBJ databases">
        <authorList>
            <consortium name="Pathogen Informatics"/>
            <person name="Doyle S."/>
        </authorList>
    </citation>
    <scope>NUCLEOTIDE SEQUENCE [LARGE SCALE GENOMIC DNA]</scope>
    <source>
        <strain evidence="4 7">NCTC12714</strain>
    </source>
</reference>
<dbReference type="Proteomes" id="UP000255139">
    <property type="component" value="Unassembled WGS sequence"/>
</dbReference>
<evidence type="ECO:0000313" key="4">
    <source>
        <dbReference type="EMBL" id="STQ86752.1"/>
    </source>
</evidence>
<keyword evidence="2 4" id="KW-0548">Nucleotidyltransferase</keyword>
<evidence type="ECO:0000256" key="1">
    <source>
        <dbReference type="ARBA" id="ARBA00022679"/>
    </source>
</evidence>
<accession>A0A099TY62</accession>
<dbReference type="SUPFAM" id="SSF53448">
    <property type="entry name" value="Nucleotide-diphospho-sugar transferases"/>
    <property type="match status" value="1"/>
</dbReference>
<dbReference type="AlphaFoldDB" id="A0A099TY62"/>
<dbReference type="Proteomes" id="UP000029922">
    <property type="component" value="Unassembled WGS sequence"/>
</dbReference>
<dbReference type="EC" id="2.7.7.37" evidence="4"/>
<dbReference type="InterPro" id="IPR029044">
    <property type="entry name" value="Nucleotide-diphossugar_trans"/>
</dbReference>
<evidence type="ECO:0000256" key="2">
    <source>
        <dbReference type="ARBA" id="ARBA00022695"/>
    </source>
</evidence>
<evidence type="ECO:0000313" key="5">
    <source>
        <dbReference type="EMBL" id="TLE00963.1"/>
    </source>
</evidence>
<proteinExistence type="predicted"/>
<name>A0A099TY62_9HELI</name>
<dbReference type="Pfam" id="PF01633">
    <property type="entry name" value="Choline_kinase"/>
    <property type="match status" value="1"/>
</dbReference>
<dbReference type="EC" id="2.7.7.33" evidence="4"/>
<dbReference type="STRING" id="216.LS73_01205"/>
<dbReference type="PANTHER" id="PTHR43584">
    <property type="entry name" value="NUCLEOTIDYL TRANSFERASE"/>
    <property type="match status" value="1"/>
</dbReference>
<feature type="domain" description="Nucleotidyl transferase" evidence="3">
    <location>
        <begin position="3"/>
        <end position="119"/>
    </location>
</feature>
<dbReference type="Gene3D" id="3.90.1200.10">
    <property type="match status" value="1"/>
</dbReference>
<dbReference type="EMBL" id="UGJE01000002">
    <property type="protein sequence ID" value="STQ86752.1"/>
    <property type="molecule type" value="Genomic_DNA"/>
</dbReference>
<dbReference type="Gene3D" id="3.30.200.20">
    <property type="entry name" value="Phosphorylase Kinase, domain 1"/>
    <property type="match status" value="1"/>
</dbReference>
<keyword evidence="7" id="KW-1185">Reference proteome</keyword>
<evidence type="ECO:0000313" key="7">
    <source>
        <dbReference type="Proteomes" id="UP000255139"/>
    </source>
</evidence>
<dbReference type="GO" id="GO:0047343">
    <property type="term" value="F:glucose-1-phosphate cytidylyltransferase activity"/>
    <property type="evidence" value="ECO:0007669"/>
    <property type="project" value="UniProtKB-EC"/>
</dbReference>
<dbReference type="InterPro" id="IPR011009">
    <property type="entry name" value="Kinase-like_dom_sf"/>
</dbReference>
<dbReference type="Pfam" id="PF00483">
    <property type="entry name" value="NTP_transferase"/>
    <property type="match status" value="1"/>
</dbReference>
<evidence type="ECO:0000313" key="6">
    <source>
        <dbReference type="Proteomes" id="UP000029922"/>
    </source>
</evidence>
<dbReference type="InterPro" id="IPR005835">
    <property type="entry name" value="NTP_transferase_dom"/>
</dbReference>
<dbReference type="SUPFAM" id="SSF56112">
    <property type="entry name" value="Protein kinase-like (PK-like)"/>
    <property type="match status" value="1"/>
</dbReference>